<evidence type="ECO:0000313" key="1">
    <source>
        <dbReference type="EMBL" id="OLP07431.1"/>
    </source>
</evidence>
<organism evidence="1 2">
    <name type="scientific">Rhodoferax antarcticus ANT.BR</name>
    <dbReference type="NCBI Taxonomy" id="1111071"/>
    <lineage>
        <taxon>Bacteria</taxon>
        <taxon>Pseudomonadati</taxon>
        <taxon>Pseudomonadota</taxon>
        <taxon>Betaproteobacteria</taxon>
        <taxon>Burkholderiales</taxon>
        <taxon>Comamonadaceae</taxon>
        <taxon>Rhodoferax</taxon>
    </lineage>
</organism>
<name>A0A1Q8YH97_9BURK</name>
<protein>
    <submittedName>
        <fullName evidence="1">Uncharacterized protein</fullName>
    </submittedName>
</protein>
<gene>
    <name evidence="1" type="ORF">BLL52_1261</name>
</gene>
<keyword evidence="2" id="KW-1185">Reference proteome</keyword>
<proteinExistence type="predicted"/>
<reference evidence="1 2" key="1">
    <citation type="submission" date="2017-01" db="EMBL/GenBank/DDBJ databases">
        <title>Genome sequence of Rhodoferax antarcticus ANT.BR, a psychrophilic purple nonsulfur bacterium from an Antarctic microbial mat.</title>
        <authorList>
            <person name="Baker J."/>
            <person name="Riester C."/>
            <person name="Skinner B."/>
            <person name="Newell A."/>
            <person name="Swingley W."/>
            <person name="Madigan M."/>
            <person name="Jung D."/>
            <person name="Asao M."/>
            <person name="Chen M."/>
            <person name="Loughlin P."/>
            <person name="Pan H."/>
            <person name="Lin S."/>
            <person name="Li N."/>
            <person name="Shaw J."/>
            <person name="Prado M."/>
            <person name="Sherman C."/>
            <person name="Li X."/>
            <person name="Tang J."/>
            <person name="Blankenship R."/>
            <person name="Zhao T."/>
            <person name="Touchman J."/>
            <person name="Sattley M."/>
        </authorList>
    </citation>
    <scope>NUCLEOTIDE SEQUENCE [LARGE SCALE GENOMIC DNA]</scope>
    <source>
        <strain evidence="1 2">ANT.BR</strain>
    </source>
</reference>
<comment type="caution">
    <text evidence="1">The sequence shown here is derived from an EMBL/GenBank/DDBJ whole genome shotgun (WGS) entry which is preliminary data.</text>
</comment>
<dbReference type="Proteomes" id="UP000185911">
    <property type="component" value="Unassembled WGS sequence"/>
</dbReference>
<sequence length="40" mass="4527">MQRNGQRSDRARCRLYALNRPLALMQQALAASLNIAAMPR</sequence>
<accession>A0A1Q8YH97</accession>
<evidence type="ECO:0000313" key="2">
    <source>
        <dbReference type="Proteomes" id="UP000185911"/>
    </source>
</evidence>
<dbReference type="EMBL" id="MSYM01000008">
    <property type="protein sequence ID" value="OLP07431.1"/>
    <property type="molecule type" value="Genomic_DNA"/>
</dbReference>
<dbReference type="AlphaFoldDB" id="A0A1Q8YH97"/>